<dbReference type="Proteomes" id="UP000055024">
    <property type="component" value="Unassembled WGS sequence"/>
</dbReference>
<keyword evidence="3" id="KW-1185">Reference proteome</keyword>
<feature type="region of interest" description="Disordered" evidence="1">
    <location>
        <begin position="1"/>
        <end position="21"/>
    </location>
</feature>
<dbReference type="OrthoDB" id="5920367at2759"/>
<gene>
    <name evidence="2" type="ORF">T11_1935</name>
</gene>
<dbReference type="EMBL" id="JYDP01000005">
    <property type="protein sequence ID" value="KRZ17856.1"/>
    <property type="molecule type" value="Genomic_DNA"/>
</dbReference>
<evidence type="ECO:0000256" key="1">
    <source>
        <dbReference type="SAM" id="MobiDB-lite"/>
    </source>
</evidence>
<name>A0A0V1I5T4_9BILA</name>
<dbReference type="AlphaFoldDB" id="A0A0V1I5T4"/>
<reference evidence="2 3" key="1">
    <citation type="submission" date="2015-01" db="EMBL/GenBank/DDBJ databases">
        <title>Evolution of Trichinella species and genotypes.</title>
        <authorList>
            <person name="Korhonen P.K."/>
            <person name="Edoardo P."/>
            <person name="Giuseppe L.R."/>
            <person name="Gasser R.B."/>
        </authorList>
    </citation>
    <scope>NUCLEOTIDE SEQUENCE [LARGE SCALE GENOMIC DNA]</scope>
    <source>
        <strain evidence="2">ISS1029</strain>
    </source>
</reference>
<sequence length="48" mass="5416">MFSEFIYGVQPDETKENTNGGYEAARGRHEAEQEKTKSICGSPWIPIL</sequence>
<evidence type="ECO:0000313" key="3">
    <source>
        <dbReference type="Proteomes" id="UP000055024"/>
    </source>
</evidence>
<protein>
    <submittedName>
        <fullName evidence="2">Uncharacterized protein</fullName>
    </submittedName>
</protein>
<organism evidence="2 3">
    <name type="scientific">Trichinella zimbabwensis</name>
    <dbReference type="NCBI Taxonomy" id="268475"/>
    <lineage>
        <taxon>Eukaryota</taxon>
        <taxon>Metazoa</taxon>
        <taxon>Ecdysozoa</taxon>
        <taxon>Nematoda</taxon>
        <taxon>Enoplea</taxon>
        <taxon>Dorylaimia</taxon>
        <taxon>Trichinellida</taxon>
        <taxon>Trichinellidae</taxon>
        <taxon>Trichinella</taxon>
    </lineage>
</organism>
<accession>A0A0V1I5T4</accession>
<proteinExistence type="predicted"/>
<evidence type="ECO:0000313" key="2">
    <source>
        <dbReference type="EMBL" id="KRZ17856.1"/>
    </source>
</evidence>
<comment type="caution">
    <text evidence="2">The sequence shown here is derived from an EMBL/GenBank/DDBJ whole genome shotgun (WGS) entry which is preliminary data.</text>
</comment>